<dbReference type="NCBIfam" id="TIGR00147">
    <property type="entry name" value="YegS/Rv2252/BmrU family lipid kinase"/>
    <property type="match status" value="1"/>
</dbReference>
<feature type="binding site" evidence="1">
    <location>
        <position position="14"/>
    </location>
    <ligand>
        <name>substrate</name>
    </ligand>
</feature>
<dbReference type="InterPro" id="IPR004363">
    <property type="entry name" value="Methylgl_synth"/>
</dbReference>
<evidence type="ECO:0000313" key="5">
    <source>
        <dbReference type="Proteomes" id="UP000000268"/>
    </source>
</evidence>
<evidence type="ECO:0000256" key="1">
    <source>
        <dbReference type="HAMAP-Rule" id="MF_00549"/>
    </source>
</evidence>
<comment type="function">
    <text evidence="1">Catalyzes the formation of methylglyoxal from dihydroxyacetone phosphate.</text>
</comment>
<dbReference type="RefSeq" id="WP_012165590.1">
    <property type="nucleotide sequence ID" value="NC_009925.1"/>
</dbReference>
<feature type="binding site" evidence="1">
    <location>
        <begin position="36"/>
        <end position="39"/>
    </location>
    <ligand>
        <name>substrate</name>
    </ligand>
</feature>
<dbReference type="PROSITE" id="PS01335">
    <property type="entry name" value="METHYLGLYOXAL_SYNTH"/>
    <property type="match status" value="1"/>
</dbReference>
<keyword evidence="1" id="KW-0456">Lyase</keyword>
<dbReference type="Proteomes" id="UP000000268">
    <property type="component" value="Chromosome"/>
</dbReference>
<feature type="binding site" evidence="1">
    <location>
        <position position="10"/>
    </location>
    <ligand>
        <name>substrate</name>
    </ligand>
</feature>
<keyword evidence="5" id="KW-1185">Reference proteome</keyword>
<dbReference type="GO" id="GO:0008929">
    <property type="term" value="F:methylglyoxal synthase activity"/>
    <property type="evidence" value="ECO:0007669"/>
    <property type="project" value="UniProtKB-UniRule"/>
</dbReference>
<evidence type="ECO:0000259" key="2">
    <source>
        <dbReference type="PROSITE" id="PS50146"/>
    </source>
</evidence>
<feature type="domain" description="DAGKc" evidence="2">
    <location>
        <begin position="122"/>
        <end position="254"/>
    </location>
</feature>
<dbReference type="SUPFAM" id="SSF52335">
    <property type="entry name" value="Methylglyoxal synthase-like"/>
    <property type="match status" value="1"/>
</dbReference>
<dbReference type="PANTHER" id="PTHR30492:SF0">
    <property type="entry name" value="METHYLGLYOXAL SYNTHASE"/>
    <property type="match status" value="1"/>
</dbReference>
<name>B0CBU8_ACAM1</name>
<dbReference type="GO" id="GO:0005829">
    <property type="term" value="C:cytosol"/>
    <property type="evidence" value="ECO:0007669"/>
    <property type="project" value="TreeGrafter"/>
</dbReference>
<dbReference type="PANTHER" id="PTHR30492">
    <property type="entry name" value="METHYLGLYOXAL SYNTHASE"/>
    <property type="match status" value="1"/>
</dbReference>
<dbReference type="Gene3D" id="3.40.50.1380">
    <property type="entry name" value="Methylglyoxal synthase-like domain"/>
    <property type="match status" value="1"/>
</dbReference>
<dbReference type="KEGG" id="amr:AM1_5392"/>
<dbReference type="GO" id="GO:0008654">
    <property type="term" value="P:phospholipid biosynthetic process"/>
    <property type="evidence" value="ECO:0007669"/>
    <property type="project" value="InterPro"/>
</dbReference>
<dbReference type="HAMAP" id="MF_00549">
    <property type="entry name" value="Methylglyoxal_synth"/>
    <property type="match status" value="1"/>
</dbReference>
<dbReference type="InterPro" id="IPR018148">
    <property type="entry name" value="Methylglyoxal_synth_AS"/>
</dbReference>
<evidence type="ECO:0000313" key="4">
    <source>
        <dbReference type="EMBL" id="ABW30348.1"/>
    </source>
</evidence>
<dbReference type="GO" id="GO:0016301">
    <property type="term" value="F:kinase activity"/>
    <property type="evidence" value="ECO:0007669"/>
    <property type="project" value="InterPro"/>
</dbReference>
<protein>
    <recommendedName>
        <fullName evidence="1">Methylglyoxal synthase</fullName>
        <shortName evidence="1">MGS</shortName>
        <ecNumber evidence="1">4.2.3.3</ecNumber>
    </recommendedName>
</protein>
<dbReference type="SMART" id="SM00046">
    <property type="entry name" value="DAGKc"/>
    <property type="match status" value="1"/>
</dbReference>
<dbReference type="SUPFAM" id="SSF111331">
    <property type="entry name" value="NAD kinase/diacylglycerol kinase-like"/>
    <property type="match status" value="1"/>
</dbReference>
<dbReference type="EC" id="4.2.3.3" evidence="1"/>
<dbReference type="InterPro" id="IPR017438">
    <property type="entry name" value="ATP-NAD_kinase_N"/>
</dbReference>
<comment type="catalytic activity">
    <reaction evidence="1">
        <text>dihydroxyacetone phosphate = methylglyoxal + phosphate</text>
        <dbReference type="Rhea" id="RHEA:17937"/>
        <dbReference type="ChEBI" id="CHEBI:17158"/>
        <dbReference type="ChEBI" id="CHEBI:43474"/>
        <dbReference type="ChEBI" id="CHEBI:57642"/>
        <dbReference type="EC" id="4.2.3.3"/>
    </reaction>
</comment>
<dbReference type="InterPro" id="IPR001206">
    <property type="entry name" value="Diacylglycerol_kinase_cat_dom"/>
</dbReference>
<dbReference type="EMBL" id="CP000828">
    <property type="protein sequence ID" value="ABW30348.1"/>
    <property type="molecule type" value="Genomic_DNA"/>
</dbReference>
<dbReference type="InterPro" id="IPR036914">
    <property type="entry name" value="MGS-like_dom_sf"/>
</dbReference>
<dbReference type="PROSITE" id="PS50146">
    <property type="entry name" value="DAGK"/>
    <property type="match status" value="1"/>
</dbReference>
<dbReference type="eggNOG" id="COG1597">
    <property type="taxonomic scope" value="Bacteria"/>
</dbReference>
<organism evidence="4 5">
    <name type="scientific">Acaryochloris marina (strain MBIC 11017)</name>
    <dbReference type="NCBI Taxonomy" id="329726"/>
    <lineage>
        <taxon>Bacteria</taxon>
        <taxon>Bacillati</taxon>
        <taxon>Cyanobacteriota</taxon>
        <taxon>Cyanophyceae</taxon>
        <taxon>Acaryochloridales</taxon>
        <taxon>Acaryochloridaceae</taxon>
        <taxon>Acaryochloris</taxon>
    </lineage>
</organism>
<dbReference type="SMART" id="SM00851">
    <property type="entry name" value="MGS"/>
    <property type="match status" value="1"/>
</dbReference>
<dbReference type="PROSITE" id="PS51855">
    <property type="entry name" value="MGS"/>
    <property type="match status" value="1"/>
</dbReference>
<feature type="binding site" evidence="1">
    <location>
        <begin position="56"/>
        <end position="57"/>
    </location>
    <ligand>
        <name>substrate</name>
    </ligand>
</feature>
<dbReference type="STRING" id="329726.AM1_5392"/>
<dbReference type="NCBIfam" id="NF003559">
    <property type="entry name" value="PRK05234.1"/>
    <property type="match status" value="1"/>
</dbReference>
<dbReference type="InterPro" id="IPR005218">
    <property type="entry name" value="Diacylglycerol/lipid_kinase"/>
</dbReference>
<comment type="similarity">
    <text evidence="1">Belongs to the methylglyoxal synthase family.</text>
</comment>
<dbReference type="GO" id="GO:0005524">
    <property type="term" value="F:ATP binding"/>
    <property type="evidence" value="ECO:0007669"/>
    <property type="project" value="InterPro"/>
</dbReference>
<dbReference type="InterPro" id="IPR016064">
    <property type="entry name" value="NAD/diacylglycerol_kinase_sf"/>
</dbReference>
<dbReference type="eggNOG" id="COG1803">
    <property type="taxonomic scope" value="Bacteria"/>
</dbReference>
<proteinExistence type="inferred from homology"/>
<dbReference type="OrthoDB" id="142078at2"/>
<evidence type="ECO:0000259" key="3">
    <source>
        <dbReference type="PROSITE" id="PS51855"/>
    </source>
</evidence>
<gene>
    <name evidence="1" type="primary">mgsA</name>
    <name evidence="4" type="ordered locus">AM1_5392</name>
</gene>
<sequence length="435" mass="46444">MAATIALIAHDRKKDQIVEFAKQYQPVLCRYRIIATGTTGQRIKDATSLEVERMLSGPMGGDAQISTQVAEGKVTAVIFLVDPLYAQPHEPDIQALQRICAVYDIPLAINVATASAILEQLRRTRVAHLIFNPVSGQGNADHDLTLIEELLSPAMELVVHLTTPDTHPSELVEDAMSAQADLILASGGDGTISAVAGALIGSDIPLGIIPRGTANAFAAALNISQGFMPIRSACNIIVQGKTWVVDVAKCNDRPMILLAGIGLEAEVIERADREAKNRWGAFAYIMEGIKQFNQQELFETEIEVEGVIKTFNAGAVTIANAAPPTSVMAQGAGIVDASDGLLDITIGAPKNDLEAVGAMVNLVGAALMRHPTNREDIINLQTRRVKVKTHPPQKVVVDGEMVGTTPIEVECIPRGLVVFAPESADLHQEAPETEA</sequence>
<feature type="active site" description="Proton donor/acceptor" evidence="1">
    <location>
        <position position="62"/>
    </location>
</feature>
<dbReference type="Pfam" id="PF19279">
    <property type="entry name" value="YegS_C"/>
    <property type="match status" value="1"/>
</dbReference>
<feature type="domain" description="MGS-like" evidence="3">
    <location>
        <begin position="1"/>
        <end position="145"/>
    </location>
</feature>
<feature type="binding site" evidence="1">
    <location>
        <position position="89"/>
    </location>
    <ligand>
        <name>substrate</name>
    </ligand>
</feature>
<dbReference type="NCBIfam" id="TIGR00160">
    <property type="entry name" value="MGSA"/>
    <property type="match status" value="1"/>
</dbReference>
<dbReference type="Gene3D" id="2.60.200.40">
    <property type="match status" value="1"/>
</dbReference>
<accession>B0CBU8</accession>
<dbReference type="Pfam" id="PF00781">
    <property type="entry name" value="DAGK_cat"/>
    <property type="match status" value="1"/>
</dbReference>
<dbReference type="HOGENOM" id="CLU_045532_2_0_3"/>
<dbReference type="NCBIfam" id="NF002033">
    <property type="entry name" value="PRK00861.1"/>
    <property type="match status" value="1"/>
</dbReference>
<dbReference type="InterPro" id="IPR045540">
    <property type="entry name" value="YegS/DAGK_C"/>
</dbReference>
<reference evidence="4 5" key="1">
    <citation type="journal article" date="2008" name="Proc. Natl. Acad. Sci. U.S.A.">
        <title>Niche adaptation and genome expansion in the chlorophyll d-producing cyanobacterium Acaryochloris marina.</title>
        <authorList>
            <person name="Swingley W.D."/>
            <person name="Chen M."/>
            <person name="Cheung P.C."/>
            <person name="Conrad A.L."/>
            <person name="Dejesa L.C."/>
            <person name="Hao J."/>
            <person name="Honchak B.M."/>
            <person name="Karbach L.E."/>
            <person name="Kurdoglu A."/>
            <person name="Lahiri S."/>
            <person name="Mastrian S.D."/>
            <person name="Miyashita H."/>
            <person name="Page L."/>
            <person name="Ramakrishna P."/>
            <person name="Satoh S."/>
            <person name="Sattley W.M."/>
            <person name="Shimada Y."/>
            <person name="Taylor H.L."/>
            <person name="Tomo T."/>
            <person name="Tsuchiya T."/>
            <person name="Wang Z.T."/>
            <person name="Raymond J."/>
            <person name="Mimuro M."/>
            <person name="Blankenship R.E."/>
            <person name="Touchman J.W."/>
        </authorList>
    </citation>
    <scope>NUCLEOTIDE SEQUENCE [LARGE SCALE GENOMIC DNA]</scope>
    <source>
        <strain evidence="5">MBIC 11017</strain>
    </source>
</reference>
<dbReference type="AlphaFoldDB" id="B0CBU8"/>
<dbReference type="CDD" id="cd01422">
    <property type="entry name" value="MGS"/>
    <property type="match status" value="1"/>
</dbReference>
<dbReference type="Gene3D" id="3.40.50.10330">
    <property type="entry name" value="Probable inorganic polyphosphate/atp-NAD kinase, domain 1"/>
    <property type="match status" value="1"/>
</dbReference>
<dbReference type="InterPro" id="IPR011607">
    <property type="entry name" value="MGS-like_dom"/>
</dbReference>
<dbReference type="Pfam" id="PF02142">
    <property type="entry name" value="MGS"/>
    <property type="match status" value="1"/>
</dbReference>
<dbReference type="GO" id="GO:0019242">
    <property type="term" value="P:methylglyoxal biosynthetic process"/>
    <property type="evidence" value="ECO:0007669"/>
    <property type="project" value="UniProtKB-UniRule"/>
</dbReference>